<dbReference type="AlphaFoldDB" id="A0AAN6BV28"/>
<dbReference type="EMBL" id="JAAMOD010000418">
    <property type="protein sequence ID" value="KAF5229145.1"/>
    <property type="molecule type" value="Genomic_DNA"/>
</dbReference>
<reference evidence="2 3" key="1">
    <citation type="submission" date="2020-02" db="EMBL/GenBank/DDBJ databases">
        <title>Identification and distribution of gene clusters putatively required for synthesis of sphingolipid metabolism inhibitors in phylogenetically diverse species of the filamentous fungus Fusarium.</title>
        <authorList>
            <person name="Kim H.-S."/>
            <person name="Busman M."/>
            <person name="Brown D.W."/>
            <person name="Divon H."/>
            <person name="Uhlig S."/>
            <person name="Proctor R.H."/>
        </authorList>
    </citation>
    <scope>NUCLEOTIDE SEQUENCE [LARGE SCALE GENOMIC DNA]</scope>
    <source>
        <strain evidence="2 3">NRRL 2903</strain>
    </source>
</reference>
<keyword evidence="1" id="KW-0732">Signal</keyword>
<protein>
    <submittedName>
        <fullName evidence="2">Uncharacterized protein</fullName>
    </submittedName>
</protein>
<accession>A0AAN6BV28</accession>
<gene>
    <name evidence="2" type="ORF">FAUST_10617</name>
</gene>
<evidence type="ECO:0000256" key="1">
    <source>
        <dbReference type="SAM" id="SignalP"/>
    </source>
</evidence>
<evidence type="ECO:0000313" key="3">
    <source>
        <dbReference type="Proteomes" id="UP000537989"/>
    </source>
</evidence>
<feature type="chain" id="PRO_5042966554" evidence="1">
    <location>
        <begin position="22"/>
        <end position="331"/>
    </location>
</feature>
<name>A0AAN6BV28_FUSAU</name>
<feature type="signal peptide" evidence="1">
    <location>
        <begin position="1"/>
        <end position="21"/>
    </location>
</feature>
<evidence type="ECO:0000313" key="2">
    <source>
        <dbReference type="EMBL" id="KAF5229145.1"/>
    </source>
</evidence>
<proteinExistence type="predicted"/>
<dbReference type="Proteomes" id="UP000537989">
    <property type="component" value="Unassembled WGS sequence"/>
</dbReference>
<sequence length="331" mass="34781">MHSKTFLSLALSLFVVDSAVASPCKPSSSATSSLAVSTLSESMTTTSPVSSSIETSLLDTTLASQATETSAIETETVTTVTASATFVSTATVDDETSTTLLDTTITTEASTTTAGGITTTTAETTTTAAAGCPQVTVLANPTSIFSSSDGMVFDDEHGTVVIPFDVEVFGASSSTLHVSVNGLLTLGRAPSTASYNAALPAQSLPEVAIMPYWSDLLVFPNLCGSGIAYEIYDTSRGQKFTVEYYVGSYNNPVGEHFTVSMYKDYPGLVRYVYYKTSMHGSSATVGVQNGIFKSQYSYNAEDSIPDRFWVEIDTSNVQDVTTSDGDLQGGN</sequence>
<comment type="caution">
    <text evidence="2">The sequence shown here is derived from an EMBL/GenBank/DDBJ whole genome shotgun (WGS) entry which is preliminary data.</text>
</comment>
<keyword evidence="3" id="KW-1185">Reference proteome</keyword>
<organism evidence="2 3">
    <name type="scientific">Fusarium austroamericanum</name>
    <dbReference type="NCBI Taxonomy" id="282268"/>
    <lineage>
        <taxon>Eukaryota</taxon>
        <taxon>Fungi</taxon>
        <taxon>Dikarya</taxon>
        <taxon>Ascomycota</taxon>
        <taxon>Pezizomycotina</taxon>
        <taxon>Sordariomycetes</taxon>
        <taxon>Hypocreomycetidae</taxon>
        <taxon>Hypocreales</taxon>
        <taxon>Nectriaceae</taxon>
        <taxon>Fusarium</taxon>
    </lineage>
</organism>